<evidence type="ECO:0000313" key="1">
    <source>
        <dbReference type="EMBL" id="KKL55576.1"/>
    </source>
</evidence>
<dbReference type="AlphaFoldDB" id="A0A0F9DP57"/>
<gene>
    <name evidence="1" type="ORF">LCGC14_2254000</name>
</gene>
<protein>
    <submittedName>
        <fullName evidence="1">Uncharacterized protein</fullName>
    </submittedName>
</protein>
<organism evidence="1">
    <name type="scientific">marine sediment metagenome</name>
    <dbReference type="NCBI Taxonomy" id="412755"/>
    <lineage>
        <taxon>unclassified sequences</taxon>
        <taxon>metagenomes</taxon>
        <taxon>ecological metagenomes</taxon>
    </lineage>
</organism>
<name>A0A0F9DP57_9ZZZZ</name>
<proteinExistence type="predicted"/>
<sequence>TPLFDAIPEEMTDDELALSRSTPGCQLAAQ</sequence>
<accession>A0A0F9DP57</accession>
<reference evidence="1" key="1">
    <citation type="journal article" date="2015" name="Nature">
        <title>Complex archaea that bridge the gap between prokaryotes and eukaryotes.</title>
        <authorList>
            <person name="Spang A."/>
            <person name="Saw J.H."/>
            <person name="Jorgensen S.L."/>
            <person name="Zaremba-Niedzwiedzka K."/>
            <person name="Martijn J."/>
            <person name="Lind A.E."/>
            <person name="van Eijk R."/>
            <person name="Schleper C."/>
            <person name="Guy L."/>
            <person name="Ettema T.J."/>
        </authorList>
    </citation>
    <scope>NUCLEOTIDE SEQUENCE</scope>
</reference>
<dbReference type="EMBL" id="LAZR01030791">
    <property type="protein sequence ID" value="KKL55576.1"/>
    <property type="molecule type" value="Genomic_DNA"/>
</dbReference>
<feature type="non-terminal residue" evidence="1">
    <location>
        <position position="1"/>
    </location>
</feature>
<comment type="caution">
    <text evidence="1">The sequence shown here is derived from an EMBL/GenBank/DDBJ whole genome shotgun (WGS) entry which is preliminary data.</text>
</comment>